<dbReference type="AlphaFoldDB" id="A0A2I6B3R0"/>
<dbReference type="EC" id="2.4.1.-" evidence="4"/>
<dbReference type="SUPFAM" id="SSF53756">
    <property type="entry name" value="UDP-Glycosyltransferase/glycogen phosphorylase"/>
    <property type="match status" value="1"/>
</dbReference>
<dbReference type="GO" id="GO:0080044">
    <property type="term" value="F:quercetin 7-O-glucosyltransferase activity"/>
    <property type="evidence" value="ECO:0007669"/>
    <property type="project" value="TreeGrafter"/>
</dbReference>
<dbReference type="FunFam" id="3.40.50.2000:FF:000027">
    <property type="entry name" value="Glycosyltransferase"/>
    <property type="match status" value="1"/>
</dbReference>
<comment type="similarity">
    <text evidence="1 3">Belongs to the UDP-glycosyltransferase family.</text>
</comment>
<dbReference type="EMBL" id="MF674552">
    <property type="protein sequence ID" value="AUI41141.1"/>
    <property type="molecule type" value="mRNA"/>
</dbReference>
<dbReference type="Gene3D" id="3.40.50.2000">
    <property type="entry name" value="Glycogen Phosphorylase B"/>
    <property type="match status" value="2"/>
</dbReference>
<accession>A0A2I6B3R0</accession>
<evidence type="ECO:0000313" key="6">
    <source>
        <dbReference type="EMBL" id="AUI41141.1"/>
    </source>
</evidence>
<organism evidence="6">
    <name type="scientific">Rhodiola rosea</name>
    <name type="common">Roseroot</name>
    <name type="synonym">Sedum rhodiola</name>
    <dbReference type="NCBI Taxonomy" id="203015"/>
    <lineage>
        <taxon>Eukaryota</taxon>
        <taxon>Viridiplantae</taxon>
        <taxon>Streptophyta</taxon>
        <taxon>Embryophyta</taxon>
        <taxon>Tracheophyta</taxon>
        <taxon>Spermatophyta</taxon>
        <taxon>Magnoliopsida</taxon>
        <taxon>eudicotyledons</taxon>
        <taxon>Gunneridae</taxon>
        <taxon>Pentapetalae</taxon>
        <taxon>Saxifragales</taxon>
        <taxon>Crassulaceae</taxon>
        <taxon>Rhodiola</taxon>
    </lineage>
</organism>
<dbReference type="FunFam" id="3.40.50.2000:FF:000055">
    <property type="entry name" value="Glycosyltransferase"/>
    <property type="match status" value="1"/>
</dbReference>
<name>A0A2I6B3R0_RHORB</name>
<dbReference type="Pfam" id="PF00201">
    <property type="entry name" value="UDPGT"/>
    <property type="match status" value="1"/>
</dbReference>
<evidence type="ECO:0000259" key="5">
    <source>
        <dbReference type="Pfam" id="PF26168"/>
    </source>
</evidence>
<dbReference type="InterPro" id="IPR002213">
    <property type="entry name" value="UDP_glucos_trans"/>
</dbReference>
<protein>
    <recommendedName>
        <fullName evidence="4">Glycosyltransferase</fullName>
        <ecNumber evidence="4">2.4.1.-</ecNumber>
    </recommendedName>
</protein>
<evidence type="ECO:0000256" key="4">
    <source>
        <dbReference type="RuleBase" id="RU362057"/>
    </source>
</evidence>
<proteinExistence type="evidence at transcript level"/>
<dbReference type="InterPro" id="IPR058980">
    <property type="entry name" value="Glyco_transf_N"/>
</dbReference>
<keyword evidence="2 3" id="KW-0808">Transferase</keyword>
<dbReference type="InterPro" id="IPR035595">
    <property type="entry name" value="UDP_glycos_trans_CS"/>
</dbReference>
<dbReference type="CDD" id="cd03784">
    <property type="entry name" value="GT1_Gtf-like"/>
    <property type="match status" value="1"/>
</dbReference>
<evidence type="ECO:0000256" key="1">
    <source>
        <dbReference type="ARBA" id="ARBA00009995"/>
    </source>
</evidence>
<evidence type="ECO:0000256" key="2">
    <source>
        <dbReference type="ARBA" id="ARBA00022679"/>
    </source>
</evidence>
<dbReference type="Pfam" id="PF26168">
    <property type="entry name" value="Glyco_transf_N"/>
    <property type="match status" value="1"/>
</dbReference>
<keyword evidence="3" id="KW-0328">Glycosyltransferase</keyword>
<dbReference type="GO" id="GO:0080043">
    <property type="term" value="F:quercetin 3-O-glucosyltransferase activity"/>
    <property type="evidence" value="ECO:0007669"/>
    <property type="project" value="TreeGrafter"/>
</dbReference>
<dbReference type="PROSITE" id="PS00375">
    <property type="entry name" value="UDPGT"/>
    <property type="match status" value="1"/>
</dbReference>
<sequence>MSSVNAQKPHAVLVPYPTQGHINPFMHLAKLLHSKNFHITFVNTEHNHRRLVRSKGISFVQGFADFQFEAIPDGLPRSDLDATQDIPTLSYSILHGGLKLPFIELLQRLNSATDGPPVSCVIADGVMSFAREAADELGIRRSVQFWTASACGFMAYLQYDELVRRGILPFKDYNFLTDGTLETPVDWIPGMHNLRLKDIPSFIRITNLDDTMFNQLRIQCQKTLKSSAILFNTFYDFEQEVLEAIKNLHPNIYPAGPLSMLLSHIPESKTGSTGSFNSSLWKEDLKCVEWLDKRVPESVVYVNYGSITMMSDQHLQEFAWGLANSKHAFLWVVRPDVVLGESRSEILSKEFYEEVKERGLVVPWCPQAEVLKHSSIGAYLTHCGWNSILESVAGGVPLMCWPYFAEQQTNCRYACTAWGVGLEVSCDVKRGELEELVKEMMESDKGRELRMKGKEWRRKVEAATDVGGSAYKEFDRFVEGLLMHF</sequence>
<dbReference type="PANTHER" id="PTHR11926">
    <property type="entry name" value="GLUCOSYL/GLUCURONOSYL TRANSFERASES"/>
    <property type="match status" value="1"/>
</dbReference>
<reference evidence="6" key="1">
    <citation type="journal article" date="2018" name="Mol. Plant">
        <title>Complete pathway elucidation and heterologous reconstitution of Rhodiola salidroside biosynthesis.</title>
        <authorList>
            <person name="Torrens-Spence M.P."/>
            <person name="Pluskal T."/>
            <person name="Li F.S."/>
            <person name="Carballo V."/>
            <person name="Weng J.K."/>
        </authorList>
    </citation>
    <scope>NUCLEOTIDE SEQUENCE</scope>
</reference>
<dbReference type="PANTHER" id="PTHR11926:SF1547">
    <property type="entry name" value="GLYCOSYLTRANSFERASE"/>
    <property type="match status" value="1"/>
</dbReference>
<evidence type="ECO:0000256" key="3">
    <source>
        <dbReference type="RuleBase" id="RU003718"/>
    </source>
</evidence>
<feature type="domain" description="Glycosyltransferase N-terminal" evidence="5">
    <location>
        <begin position="12"/>
        <end position="150"/>
    </location>
</feature>